<evidence type="ECO:0000256" key="2">
    <source>
        <dbReference type="ARBA" id="ARBA00023002"/>
    </source>
</evidence>
<dbReference type="FunFam" id="3.40.50.720:FF:000084">
    <property type="entry name" value="Short-chain dehydrogenase reductase"/>
    <property type="match status" value="1"/>
</dbReference>
<keyword evidence="2" id="KW-0560">Oxidoreductase</keyword>
<dbReference type="CDD" id="cd05233">
    <property type="entry name" value="SDR_c"/>
    <property type="match status" value="1"/>
</dbReference>
<proteinExistence type="inferred from homology"/>
<dbReference type="InterPro" id="IPR002347">
    <property type="entry name" value="SDR_fam"/>
</dbReference>
<dbReference type="InterPro" id="IPR036291">
    <property type="entry name" value="NAD(P)-bd_dom_sf"/>
</dbReference>
<keyword evidence="5" id="KW-1185">Reference proteome</keyword>
<name>A0A542DZI8_9MICO</name>
<evidence type="ECO:0000313" key="4">
    <source>
        <dbReference type="EMBL" id="TQJ08476.1"/>
    </source>
</evidence>
<organism evidence="4 5">
    <name type="scientific">Lapillicoccus jejuensis</name>
    <dbReference type="NCBI Taxonomy" id="402171"/>
    <lineage>
        <taxon>Bacteria</taxon>
        <taxon>Bacillati</taxon>
        <taxon>Actinomycetota</taxon>
        <taxon>Actinomycetes</taxon>
        <taxon>Micrococcales</taxon>
        <taxon>Intrasporangiaceae</taxon>
        <taxon>Lapillicoccus</taxon>
    </lineage>
</organism>
<dbReference type="PANTHER" id="PTHR43669">
    <property type="entry name" value="5-KETO-D-GLUCONATE 5-REDUCTASE"/>
    <property type="match status" value="1"/>
</dbReference>
<dbReference type="PRINTS" id="PR00081">
    <property type="entry name" value="GDHRDH"/>
</dbReference>
<dbReference type="AlphaFoldDB" id="A0A542DZI8"/>
<gene>
    <name evidence="4" type="ORF">FB458_1566</name>
</gene>
<evidence type="ECO:0000256" key="1">
    <source>
        <dbReference type="ARBA" id="ARBA00006484"/>
    </source>
</evidence>
<comment type="similarity">
    <text evidence="1">Belongs to the short-chain dehydrogenases/reductases (SDR) family.</text>
</comment>
<dbReference type="Proteomes" id="UP000317893">
    <property type="component" value="Unassembled WGS sequence"/>
</dbReference>
<comment type="caution">
    <text evidence="4">The sequence shown here is derived from an EMBL/GenBank/DDBJ whole genome shotgun (WGS) entry which is preliminary data.</text>
</comment>
<dbReference type="SMART" id="SM00822">
    <property type="entry name" value="PKS_KR"/>
    <property type="match status" value="1"/>
</dbReference>
<dbReference type="RefSeq" id="WP_211355963.1">
    <property type="nucleotide sequence ID" value="NZ_BAAAPR010000004.1"/>
</dbReference>
<reference evidence="4 5" key="1">
    <citation type="submission" date="2019-06" db="EMBL/GenBank/DDBJ databases">
        <title>Sequencing the genomes of 1000 actinobacteria strains.</title>
        <authorList>
            <person name="Klenk H.-P."/>
        </authorList>
    </citation>
    <scope>NUCLEOTIDE SEQUENCE [LARGE SCALE GENOMIC DNA]</scope>
    <source>
        <strain evidence="4 5">DSM 18607</strain>
    </source>
</reference>
<dbReference type="SUPFAM" id="SSF51735">
    <property type="entry name" value="NAD(P)-binding Rossmann-fold domains"/>
    <property type="match status" value="1"/>
</dbReference>
<sequence>MPATPTPLARFTGRTALVTGAAHGIGRAIAHRLHSEGASVVLADLDGDAASEVAAALGERTVGVACDVTDRATVDAAVALAQSRFGGLDVVAGNVGVASGEDLDDLDDAAWARQLEPTLHGALITVQAAIHPLLRSPYGGAVVLTGSVNGLAAFGGLAYSAAKAGLGSLVQNLSVRYGASKVGEGERPVRFTVVAPGTVRTRVWDDREPDALAPLYPLGRIGEPEDIAAAVAFLASDDASWVTGIVLPVDGGVLAGPAQRFDDLGARRTLTPRQP</sequence>
<feature type="domain" description="Ketoreductase" evidence="3">
    <location>
        <begin position="14"/>
        <end position="185"/>
    </location>
</feature>
<protein>
    <submittedName>
        <fullName evidence="4">NAD(P)-dependent dehydrogenase (Short-subunit alcohol dehydrogenase family)</fullName>
    </submittedName>
</protein>
<dbReference type="GO" id="GO:0016491">
    <property type="term" value="F:oxidoreductase activity"/>
    <property type="evidence" value="ECO:0007669"/>
    <property type="project" value="UniProtKB-KW"/>
</dbReference>
<dbReference type="Pfam" id="PF13561">
    <property type="entry name" value="adh_short_C2"/>
    <property type="match status" value="1"/>
</dbReference>
<dbReference type="PANTHER" id="PTHR43669:SF3">
    <property type="entry name" value="ALCOHOL DEHYDROGENASE, PUTATIVE (AFU_ORTHOLOGUE AFUA_3G03445)-RELATED"/>
    <property type="match status" value="1"/>
</dbReference>
<dbReference type="Gene3D" id="3.40.50.720">
    <property type="entry name" value="NAD(P)-binding Rossmann-like Domain"/>
    <property type="match status" value="1"/>
</dbReference>
<accession>A0A542DZI8</accession>
<evidence type="ECO:0000259" key="3">
    <source>
        <dbReference type="SMART" id="SM00822"/>
    </source>
</evidence>
<evidence type="ECO:0000313" key="5">
    <source>
        <dbReference type="Proteomes" id="UP000317893"/>
    </source>
</evidence>
<dbReference type="EMBL" id="VFMN01000001">
    <property type="protein sequence ID" value="TQJ08476.1"/>
    <property type="molecule type" value="Genomic_DNA"/>
</dbReference>
<dbReference type="InterPro" id="IPR057326">
    <property type="entry name" value="KR_dom"/>
</dbReference>